<comment type="caution">
    <text evidence="2">The sequence shown here is derived from an EMBL/GenBank/DDBJ whole genome shotgun (WGS) entry which is preliminary data.</text>
</comment>
<feature type="region of interest" description="Disordered" evidence="1">
    <location>
        <begin position="145"/>
        <end position="178"/>
    </location>
</feature>
<name>A0A4C1Z5V9_EUMVA</name>
<organism evidence="2 3">
    <name type="scientific">Eumeta variegata</name>
    <name type="common">Bagworm moth</name>
    <name type="synonym">Eumeta japonica</name>
    <dbReference type="NCBI Taxonomy" id="151549"/>
    <lineage>
        <taxon>Eukaryota</taxon>
        <taxon>Metazoa</taxon>
        <taxon>Ecdysozoa</taxon>
        <taxon>Arthropoda</taxon>
        <taxon>Hexapoda</taxon>
        <taxon>Insecta</taxon>
        <taxon>Pterygota</taxon>
        <taxon>Neoptera</taxon>
        <taxon>Endopterygota</taxon>
        <taxon>Lepidoptera</taxon>
        <taxon>Glossata</taxon>
        <taxon>Ditrysia</taxon>
        <taxon>Tineoidea</taxon>
        <taxon>Psychidae</taxon>
        <taxon>Oiketicinae</taxon>
        <taxon>Eumeta</taxon>
    </lineage>
</organism>
<feature type="compositionally biased region" description="Basic and acidic residues" evidence="1">
    <location>
        <begin position="152"/>
        <end position="165"/>
    </location>
</feature>
<proteinExistence type="predicted"/>
<evidence type="ECO:0000313" key="3">
    <source>
        <dbReference type="Proteomes" id="UP000299102"/>
    </source>
</evidence>
<dbReference type="EMBL" id="BGZK01001602">
    <property type="protein sequence ID" value="GBP83060.1"/>
    <property type="molecule type" value="Genomic_DNA"/>
</dbReference>
<gene>
    <name evidence="2" type="ORF">EVAR_31861_1</name>
</gene>
<dbReference type="Proteomes" id="UP000299102">
    <property type="component" value="Unassembled WGS sequence"/>
</dbReference>
<evidence type="ECO:0000313" key="2">
    <source>
        <dbReference type="EMBL" id="GBP83060.1"/>
    </source>
</evidence>
<dbReference type="AlphaFoldDB" id="A0A4C1Z5V9"/>
<accession>A0A4C1Z5V9</accession>
<sequence length="178" mass="19483">MSARACAMPRADIHSQTLTHKTTHTRAVLRNDVSTLCTVRRRWRVAYGGRVRPCRHTFLGDVGSTVNSPCVRSNNKYGVVDRPLEHTLRSSTLWALLASDSAPTTAPVYKRLLAAFVAQFSSVSSDVNRRAGPRRPVAFRAVEVAQPSAVSQKEKAPRQRVHNEPGARVAEPDAAATS</sequence>
<reference evidence="2 3" key="1">
    <citation type="journal article" date="2019" name="Commun. Biol.">
        <title>The bagworm genome reveals a unique fibroin gene that provides high tensile strength.</title>
        <authorList>
            <person name="Kono N."/>
            <person name="Nakamura H."/>
            <person name="Ohtoshi R."/>
            <person name="Tomita M."/>
            <person name="Numata K."/>
            <person name="Arakawa K."/>
        </authorList>
    </citation>
    <scope>NUCLEOTIDE SEQUENCE [LARGE SCALE GENOMIC DNA]</scope>
</reference>
<evidence type="ECO:0000256" key="1">
    <source>
        <dbReference type="SAM" id="MobiDB-lite"/>
    </source>
</evidence>
<protein>
    <submittedName>
        <fullName evidence="2">Uncharacterized protein</fullName>
    </submittedName>
</protein>
<keyword evidence="3" id="KW-1185">Reference proteome</keyword>